<keyword evidence="1" id="KW-0732">Signal</keyword>
<dbReference type="EMBL" id="CP071182">
    <property type="protein sequence ID" value="QSO46824.1"/>
    <property type="molecule type" value="Genomic_DNA"/>
</dbReference>
<dbReference type="RefSeq" id="WP_206656186.1">
    <property type="nucleotide sequence ID" value="NZ_CP071182.1"/>
</dbReference>
<dbReference type="Gene3D" id="2.60.40.420">
    <property type="entry name" value="Cupredoxins - blue copper proteins"/>
    <property type="match status" value="1"/>
</dbReference>
<evidence type="ECO:0000259" key="2">
    <source>
        <dbReference type="Pfam" id="PF13473"/>
    </source>
</evidence>
<feature type="signal peptide" evidence="1">
    <location>
        <begin position="1"/>
        <end position="26"/>
    </location>
</feature>
<accession>A0A9X7VXG2</accession>
<sequence length="122" mass="13432">MLASKWMLLGLCIAAGVILTPSPAFAGPRKVDVQLNDRGFSPNNVLAVLDQPIEMHVVNTGHRDHQFSIPYYRIYSRDLPPGAATDIKFSPWSTGRFEMMSDPSGTNKPEFRGQFIVAGNPS</sequence>
<keyword evidence="4" id="KW-1185">Reference proteome</keyword>
<proteinExistence type="predicted"/>
<dbReference type="AlphaFoldDB" id="A0A9X7VXG2"/>
<feature type="chain" id="PRO_5040927641" evidence="1">
    <location>
        <begin position="27"/>
        <end position="122"/>
    </location>
</feature>
<organism evidence="3 4">
    <name type="scientific">Alicyclobacillus mengziensis</name>
    <dbReference type="NCBI Taxonomy" id="2931921"/>
    <lineage>
        <taxon>Bacteria</taxon>
        <taxon>Bacillati</taxon>
        <taxon>Bacillota</taxon>
        <taxon>Bacilli</taxon>
        <taxon>Bacillales</taxon>
        <taxon>Alicyclobacillaceae</taxon>
        <taxon>Alicyclobacillus</taxon>
    </lineage>
</organism>
<evidence type="ECO:0000313" key="3">
    <source>
        <dbReference type="EMBL" id="QSO46824.1"/>
    </source>
</evidence>
<evidence type="ECO:0000313" key="4">
    <source>
        <dbReference type="Proteomes" id="UP000663505"/>
    </source>
</evidence>
<dbReference type="SUPFAM" id="SSF49503">
    <property type="entry name" value="Cupredoxins"/>
    <property type="match status" value="1"/>
</dbReference>
<feature type="domain" description="EfeO-type cupredoxin-like" evidence="2">
    <location>
        <begin position="13"/>
        <end position="117"/>
    </location>
</feature>
<dbReference type="KEGG" id="afx:JZ786_20700"/>
<dbReference type="InterPro" id="IPR008972">
    <property type="entry name" value="Cupredoxin"/>
</dbReference>
<evidence type="ECO:0000256" key="1">
    <source>
        <dbReference type="SAM" id="SignalP"/>
    </source>
</evidence>
<dbReference type="InterPro" id="IPR028096">
    <property type="entry name" value="EfeO_Cupredoxin"/>
</dbReference>
<dbReference type="Proteomes" id="UP000663505">
    <property type="component" value="Chromosome"/>
</dbReference>
<dbReference type="Pfam" id="PF13473">
    <property type="entry name" value="Cupredoxin_1"/>
    <property type="match status" value="1"/>
</dbReference>
<reference evidence="3 4" key="1">
    <citation type="submission" date="2021-02" db="EMBL/GenBank/DDBJ databases">
        <title>Alicyclobacillus curvatus sp. nov. and Alicyclobacillus mengziensis sp. nov., two acidophilic bacteria isolated from acid mine drainage.</title>
        <authorList>
            <person name="Huang Y."/>
        </authorList>
    </citation>
    <scope>NUCLEOTIDE SEQUENCE [LARGE SCALE GENOMIC DNA]</scope>
    <source>
        <strain evidence="3 4">S30H14</strain>
    </source>
</reference>
<gene>
    <name evidence="3" type="ORF">JZ786_20700</name>
</gene>
<protein>
    <submittedName>
        <fullName evidence="3">Cupredoxin domain-containing protein</fullName>
    </submittedName>
</protein>
<name>A0A9X7VXG2_9BACL</name>